<dbReference type="SUPFAM" id="SSF57903">
    <property type="entry name" value="FYVE/PHD zinc finger"/>
    <property type="match status" value="1"/>
</dbReference>
<dbReference type="SUPFAM" id="SSF57850">
    <property type="entry name" value="RING/U-box"/>
    <property type="match status" value="1"/>
</dbReference>
<accession>A0A3N2Q163</accession>
<dbReference type="CDD" id="cd16448">
    <property type="entry name" value="RING-H2"/>
    <property type="match status" value="1"/>
</dbReference>
<dbReference type="PROSITE" id="PS50016">
    <property type="entry name" value="ZF_PHD_2"/>
    <property type="match status" value="1"/>
</dbReference>
<evidence type="ECO:0008006" key="10">
    <source>
        <dbReference type="Google" id="ProtNLM"/>
    </source>
</evidence>
<keyword evidence="9" id="KW-1185">Reference proteome</keyword>
<keyword evidence="1" id="KW-0479">Metal-binding</keyword>
<sequence length="615" mass="68073">MTDPDQCIICLESLEPAAEDVGVADSEMAGDPSPSKEAPGFSPPDENTFIATLVGCNHVIHDRCIRSWANNSNTCPICRATFNEVKLSTKIDGPIVDSYPVQDKIQTQEFDLSEWLQENPDESEEETPCPICGTAERPDILLLCDACDAAYHTHCIGLDHVPSGSWYCLECADLIDPQLSPDNTSDWETQVTSGRSRGRSSGRPFTRTRERQRRARRQARSVEWQGAWGRIAGRVFDATNIDLDNHEDDDSFEGFRRSLQQRERELREYQQWERRLAIASRQGARETFAMGIPRAIGERLDIAQPVEQETPEEQKAWNELDRIRETENPGAQNRRKRKSATSSPREPASEEPQRKLKRPRTRRLVLHGEASGSGISGSGAASASATSSTSTVPPVPQAQRSAEEPSFLSSLLREVETGPPSDDENGRTYFSSGYGVEASSPAASPGASSHNSPRNLSLTPPPLPRPTSPSTLSSHIEPVFPKANYSPARSAGETSDSDNPPRSMALEIRHPRPRRPDRRQGSPRQARSQDSSPTRQDITLRAKEKINGIVLAALKPHWRAKKLTVDQYSNINRDVSRKLYDSIRDASALDDDAGKKNWEKVAAEEVAQAISGLKA</sequence>
<dbReference type="SMART" id="SM00249">
    <property type="entry name" value="PHD"/>
    <property type="match status" value="1"/>
</dbReference>
<proteinExistence type="predicted"/>
<feature type="region of interest" description="Disordered" evidence="5">
    <location>
        <begin position="182"/>
        <end position="218"/>
    </location>
</feature>
<dbReference type="OrthoDB" id="8062037at2759"/>
<protein>
    <recommendedName>
        <fullName evidence="10">PHD and RING finger domain-containing protein</fullName>
    </recommendedName>
</protein>
<evidence type="ECO:0000256" key="4">
    <source>
        <dbReference type="PROSITE-ProRule" id="PRU00175"/>
    </source>
</evidence>
<dbReference type="Pfam" id="PF13639">
    <property type="entry name" value="zf-RING_2"/>
    <property type="match status" value="1"/>
</dbReference>
<evidence type="ECO:0000313" key="9">
    <source>
        <dbReference type="Proteomes" id="UP000272025"/>
    </source>
</evidence>
<dbReference type="InterPro" id="IPR001965">
    <property type="entry name" value="Znf_PHD"/>
</dbReference>
<feature type="compositionally biased region" description="Polar residues" evidence="5">
    <location>
        <begin position="525"/>
        <end position="537"/>
    </location>
</feature>
<feature type="region of interest" description="Disordered" evidence="5">
    <location>
        <begin position="303"/>
        <end position="540"/>
    </location>
</feature>
<feature type="compositionally biased region" description="Basic residues" evidence="5">
    <location>
        <begin position="355"/>
        <end position="365"/>
    </location>
</feature>
<feature type="domain" description="RING-type" evidence="7">
    <location>
        <begin position="7"/>
        <end position="79"/>
    </location>
</feature>
<dbReference type="InterPro" id="IPR019787">
    <property type="entry name" value="Znf_PHD-finger"/>
</dbReference>
<keyword evidence="2 4" id="KW-0863">Zinc-finger</keyword>
<feature type="compositionally biased region" description="Polar residues" evidence="5">
    <location>
        <begin position="182"/>
        <end position="192"/>
    </location>
</feature>
<evidence type="ECO:0000256" key="3">
    <source>
        <dbReference type="ARBA" id="ARBA00022833"/>
    </source>
</evidence>
<dbReference type="InterPro" id="IPR001841">
    <property type="entry name" value="Znf_RING"/>
</dbReference>
<dbReference type="PROSITE" id="PS50089">
    <property type="entry name" value="ZF_RING_2"/>
    <property type="match status" value="1"/>
</dbReference>
<keyword evidence="3" id="KW-0862">Zinc</keyword>
<name>A0A3N2Q163_SODAK</name>
<dbReference type="InterPro" id="IPR011011">
    <property type="entry name" value="Znf_FYVE_PHD"/>
</dbReference>
<dbReference type="SMART" id="SM00184">
    <property type="entry name" value="RING"/>
    <property type="match status" value="2"/>
</dbReference>
<evidence type="ECO:0000256" key="2">
    <source>
        <dbReference type="ARBA" id="ARBA00022771"/>
    </source>
</evidence>
<dbReference type="InterPro" id="IPR013083">
    <property type="entry name" value="Znf_RING/FYVE/PHD"/>
</dbReference>
<gene>
    <name evidence="8" type="ORF">SODALDRAFT_356495</name>
</gene>
<evidence type="ECO:0000313" key="8">
    <source>
        <dbReference type="EMBL" id="ROT40499.1"/>
    </source>
</evidence>
<evidence type="ECO:0000256" key="5">
    <source>
        <dbReference type="SAM" id="MobiDB-lite"/>
    </source>
</evidence>
<feature type="domain" description="PHD-type" evidence="6">
    <location>
        <begin position="126"/>
        <end position="174"/>
    </location>
</feature>
<evidence type="ECO:0000256" key="1">
    <source>
        <dbReference type="ARBA" id="ARBA00022723"/>
    </source>
</evidence>
<dbReference type="AlphaFoldDB" id="A0A3N2Q163"/>
<dbReference type="RefSeq" id="XP_028468305.1">
    <property type="nucleotide sequence ID" value="XM_028613915.1"/>
</dbReference>
<feature type="compositionally biased region" description="Low complexity" evidence="5">
    <location>
        <begin position="370"/>
        <end position="391"/>
    </location>
</feature>
<dbReference type="Gene3D" id="3.30.40.10">
    <property type="entry name" value="Zinc/RING finger domain, C3HC4 (zinc finger)"/>
    <property type="match status" value="2"/>
</dbReference>
<dbReference type="GeneID" id="39582393"/>
<feature type="region of interest" description="Disordered" evidence="5">
    <location>
        <begin position="25"/>
        <end position="44"/>
    </location>
</feature>
<dbReference type="GO" id="GO:0008270">
    <property type="term" value="F:zinc ion binding"/>
    <property type="evidence" value="ECO:0007669"/>
    <property type="project" value="UniProtKB-KW"/>
</dbReference>
<dbReference type="InterPro" id="IPR019786">
    <property type="entry name" value="Zinc_finger_PHD-type_CS"/>
</dbReference>
<dbReference type="InterPro" id="IPR047157">
    <property type="entry name" value="PHRF1/Atg35"/>
</dbReference>
<dbReference type="EMBL" id="ML119052">
    <property type="protein sequence ID" value="ROT40499.1"/>
    <property type="molecule type" value="Genomic_DNA"/>
</dbReference>
<dbReference type="Pfam" id="PF00628">
    <property type="entry name" value="PHD"/>
    <property type="match status" value="1"/>
</dbReference>
<dbReference type="PANTHER" id="PTHR12618">
    <property type="entry name" value="PHD AND RING FINGER DOMAIN-CONTAINING PROTEIN 1"/>
    <property type="match status" value="1"/>
</dbReference>
<dbReference type="Proteomes" id="UP000272025">
    <property type="component" value="Unassembled WGS sequence"/>
</dbReference>
<dbReference type="PANTHER" id="PTHR12618:SF20">
    <property type="entry name" value="PHD AND RING FINGER DOMAIN-CONTAINING PROTEIN 1"/>
    <property type="match status" value="1"/>
</dbReference>
<reference evidence="8 9" key="1">
    <citation type="journal article" date="2018" name="Mol. Ecol.">
        <title>The obligate alkalophilic soda-lake fungus Sodiomyces alkalinus has shifted to a protein diet.</title>
        <authorList>
            <person name="Grum-Grzhimaylo A.A."/>
            <person name="Falkoski D.L."/>
            <person name="van den Heuvel J."/>
            <person name="Valero-Jimenez C.A."/>
            <person name="Min B."/>
            <person name="Choi I.G."/>
            <person name="Lipzen A."/>
            <person name="Daum C.G."/>
            <person name="Aanen D.K."/>
            <person name="Tsang A."/>
            <person name="Henrissat B."/>
            <person name="Bilanenko E.N."/>
            <person name="de Vries R.P."/>
            <person name="van Kan J.A.L."/>
            <person name="Grigoriev I.V."/>
            <person name="Debets A.J.M."/>
        </authorList>
    </citation>
    <scope>NUCLEOTIDE SEQUENCE [LARGE SCALE GENOMIC DNA]</scope>
    <source>
        <strain evidence="8 9">F11</strain>
    </source>
</reference>
<dbReference type="PROSITE" id="PS01359">
    <property type="entry name" value="ZF_PHD_1"/>
    <property type="match status" value="1"/>
</dbReference>
<feature type="compositionally biased region" description="Low complexity" evidence="5">
    <location>
        <begin position="193"/>
        <end position="203"/>
    </location>
</feature>
<feature type="compositionally biased region" description="Basic and acidic residues" evidence="5">
    <location>
        <begin position="312"/>
        <end position="327"/>
    </location>
</feature>
<evidence type="ECO:0000259" key="6">
    <source>
        <dbReference type="PROSITE" id="PS50016"/>
    </source>
</evidence>
<feature type="compositionally biased region" description="Low complexity" evidence="5">
    <location>
        <begin position="438"/>
        <end position="458"/>
    </location>
</feature>
<organism evidence="8 9">
    <name type="scientific">Sodiomyces alkalinus (strain CBS 110278 / VKM F-3762 / F11)</name>
    <name type="common">Alkaliphilic filamentous fungus</name>
    <dbReference type="NCBI Taxonomy" id="1314773"/>
    <lineage>
        <taxon>Eukaryota</taxon>
        <taxon>Fungi</taxon>
        <taxon>Dikarya</taxon>
        <taxon>Ascomycota</taxon>
        <taxon>Pezizomycotina</taxon>
        <taxon>Sordariomycetes</taxon>
        <taxon>Hypocreomycetidae</taxon>
        <taxon>Glomerellales</taxon>
        <taxon>Plectosphaerellaceae</taxon>
        <taxon>Sodiomyces</taxon>
    </lineage>
</organism>
<evidence type="ECO:0000259" key="7">
    <source>
        <dbReference type="PROSITE" id="PS50089"/>
    </source>
</evidence>